<name>A0AAE0WLG2_9PEZI</name>
<feature type="transmembrane region" description="Helical" evidence="2">
    <location>
        <begin position="33"/>
        <end position="60"/>
    </location>
</feature>
<reference evidence="3" key="1">
    <citation type="submission" date="2023-07" db="EMBL/GenBank/DDBJ databases">
        <title>Black Yeasts Isolated from many extreme environments.</title>
        <authorList>
            <person name="Coleine C."/>
            <person name="Stajich J.E."/>
            <person name="Selbmann L."/>
        </authorList>
    </citation>
    <scope>NUCLEOTIDE SEQUENCE</scope>
    <source>
        <strain evidence="3">CCFEE 5485</strain>
    </source>
</reference>
<evidence type="ECO:0000256" key="1">
    <source>
        <dbReference type="SAM" id="MobiDB-lite"/>
    </source>
</evidence>
<keyword evidence="2" id="KW-0812">Transmembrane</keyword>
<dbReference type="AlphaFoldDB" id="A0AAE0WLG2"/>
<keyword evidence="2" id="KW-1133">Transmembrane helix</keyword>
<keyword evidence="4" id="KW-1185">Reference proteome</keyword>
<protein>
    <submittedName>
        <fullName evidence="3">Uncharacterized protein</fullName>
    </submittedName>
</protein>
<dbReference type="Proteomes" id="UP001274830">
    <property type="component" value="Unassembled WGS sequence"/>
</dbReference>
<dbReference type="EMBL" id="JAUTXT010000022">
    <property type="protein sequence ID" value="KAK3673907.1"/>
    <property type="molecule type" value="Genomic_DNA"/>
</dbReference>
<sequence>MGIPYSKQINAAFDEVTPLVTAGFEVLQTLKNIALTVAVIQVLTVVILTAVLIVLVALLITINPDLATERKLVVTPVVRWFVHVWLEMQSHWRTVLIGGMIILLGVALGAVGGVLMTQKDFQKLAEEEQQPSKEKSAETVDADEG</sequence>
<proteinExistence type="predicted"/>
<evidence type="ECO:0000313" key="4">
    <source>
        <dbReference type="Proteomes" id="UP001274830"/>
    </source>
</evidence>
<keyword evidence="2" id="KW-0472">Membrane</keyword>
<feature type="compositionally biased region" description="Basic and acidic residues" evidence="1">
    <location>
        <begin position="125"/>
        <end position="138"/>
    </location>
</feature>
<feature type="region of interest" description="Disordered" evidence="1">
    <location>
        <begin position="125"/>
        <end position="145"/>
    </location>
</feature>
<comment type="caution">
    <text evidence="3">The sequence shown here is derived from an EMBL/GenBank/DDBJ whole genome shotgun (WGS) entry which is preliminary data.</text>
</comment>
<accession>A0AAE0WLG2</accession>
<gene>
    <name evidence="3" type="ORF">LTR78_006109</name>
</gene>
<feature type="transmembrane region" description="Helical" evidence="2">
    <location>
        <begin position="94"/>
        <end position="115"/>
    </location>
</feature>
<evidence type="ECO:0000313" key="3">
    <source>
        <dbReference type="EMBL" id="KAK3673907.1"/>
    </source>
</evidence>
<evidence type="ECO:0000256" key="2">
    <source>
        <dbReference type="SAM" id="Phobius"/>
    </source>
</evidence>
<organism evidence="3 4">
    <name type="scientific">Recurvomyces mirabilis</name>
    <dbReference type="NCBI Taxonomy" id="574656"/>
    <lineage>
        <taxon>Eukaryota</taxon>
        <taxon>Fungi</taxon>
        <taxon>Dikarya</taxon>
        <taxon>Ascomycota</taxon>
        <taxon>Pezizomycotina</taxon>
        <taxon>Dothideomycetes</taxon>
        <taxon>Dothideomycetidae</taxon>
        <taxon>Mycosphaerellales</taxon>
        <taxon>Teratosphaeriaceae</taxon>
        <taxon>Recurvomyces</taxon>
    </lineage>
</organism>